<proteinExistence type="predicted"/>
<dbReference type="Pfam" id="PF14223">
    <property type="entry name" value="Retrotran_gag_2"/>
    <property type="match status" value="1"/>
</dbReference>
<feature type="compositionally biased region" description="Low complexity" evidence="2">
    <location>
        <begin position="437"/>
        <end position="446"/>
    </location>
</feature>
<evidence type="ECO:0000313" key="5">
    <source>
        <dbReference type="Proteomes" id="UP000215914"/>
    </source>
</evidence>
<feature type="compositionally biased region" description="Low complexity" evidence="2">
    <location>
        <begin position="180"/>
        <end position="191"/>
    </location>
</feature>
<keyword evidence="5" id="KW-1185">Reference proteome</keyword>
<comment type="caution">
    <text evidence="4">The sequence shown here is derived from an EMBL/GenBank/DDBJ whole genome shotgun (WGS) entry which is preliminary data.</text>
</comment>
<organism evidence="4 5">
    <name type="scientific">Helianthus annuus</name>
    <name type="common">Common sunflower</name>
    <dbReference type="NCBI Taxonomy" id="4232"/>
    <lineage>
        <taxon>Eukaryota</taxon>
        <taxon>Viridiplantae</taxon>
        <taxon>Streptophyta</taxon>
        <taxon>Embryophyta</taxon>
        <taxon>Tracheophyta</taxon>
        <taxon>Spermatophyta</taxon>
        <taxon>Magnoliopsida</taxon>
        <taxon>eudicotyledons</taxon>
        <taxon>Gunneridae</taxon>
        <taxon>Pentapetalae</taxon>
        <taxon>asterids</taxon>
        <taxon>campanulids</taxon>
        <taxon>Asterales</taxon>
        <taxon>Asteraceae</taxon>
        <taxon>Asteroideae</taxon>
        <taxon>Heliantheae alliance</taxon>
        <taxon>Heliantheae</taxon>
        <taxon>Helianthus</taxon>
    </lineage>
</organism>
<dbReference type="SUPFAM" id="SSF57756">
    <property type="entry name" value="Retrovirus zinc finger-like domains"/>
    <property type="match status" value="1"/>
</dbReference>
<evidence type="ECO:0000256" key="1">
    <source>
        <dbReference type="PROSITE-ProRule" id="PRU00047"/>
    </source>
</evidence>
<keyword evidence="1" id="KW-0862">Zinc</keyword>
<feature type="compositionally biased region" description="Basic and acidic residues" evidence="2">
    <location>
        <begin position="726"/>
        <end position="738"/>
    </location>
</feature>
<dbReference type="InterPro" id="IPR001878">
    <property type="entry name" value="Znf_CCHC"/>
</dbReference>
<evidence type="ECO:0000259" key="3">
    <source>
        <dbReference type="PROSITE" id="PS50158"/>
    </source>
</evidence>
<keyword evidence="1" id="KW-0479">Metal-binding</keyword>
<evidence type="ECO:0000313" key="4">
    <source>
        <dbReference type="EMBL" id="KAF5805347.1"/>
    </source>
</evidence>
<feature type="domain" description="CCHC-type" evidence="3">
    <location>
        <begin position="928"/>
        <end position="943"/>
    </location>
</feature>
<dbReference type="Gramene" id="mRNA:HanXRQr2_Chr05g0208241">
    <property type="protein sequence ID" value="CDS:HanXRQr2_Chr05g0208241.1"/>
    <property type="gene ID" value="HanXRQr2_Chr05g0208241"/>
</dbReference>
<feature type="compositionally biased region" description="Polar residues" evidence="2">
    <location>
        <begin position="848"/>
        <end position="861"/>
    </location>
</feature>
<protein>
    <submittedName>
        <fullName evidence="4">Transcription factor interactor and regulator CCHC(Zn) family</fullName>
    </submittedName>
</protein>
<dbReference type="GO" id="GO:0008270">
    <property type="term" value="F:zinc ion binding"/>
    <property type="evidence" value="ECO:0007669"/>
    <property type="project" value="UniProtKB-KW"/>
</dbReference>
<dbReference type="InterPro" id="IPR036875">
    <property type="entry name" value="Znf_CCHC_sf"/>
</dbReference>
<dbReference type="EMBL" id="MNCJ02000320">
    <property type="protein sequence ID" value="KAF5805347.1"/>
    <property type="molecule type" value="Genomic_DNA"/>
</dbReference>
<gene>
    <name evidence="4" type="ORF">HanXRQr2_Chr05g0208241</name>
</gene>
<feature type="region of interest" description="Disordered" evidence="2">
    <location>
        <begin position="173"/>
        <end position="203"/>
    </location>
</feature>
<dbReference type="PROSITE" id="PS50158">
    <property type="entry name" value="ZF_CCHC"/>
    <property type="match status" value="1"/>
</dbReference>
<name>A0A9K3IYW5_HELAN</name>
<dbReference type="Proteomes" id="UP000215914">
    <property type="component" value="Unassembled WGS sequence"/>
</dbReference>
<dbReference type="Gene3D" id="4.10.60.10">
    <property type="entry name" value="Zinc finger, CCHC-type"/>
    <property type="match status" value="1"/>
</dbReference>
<feature type="region of interest" description="Disordered" evidence="2">
    <location>
        <begin position="430"/>
        <end position="454"/>
    </location>
</feature>
<accession>A0A9K3IYW5</accession>
<evidence type="ECO:0000256" key="2">
    <source>
        <dbReference type="SAM" id="MobiDB-lite"/>
    </source>
</evidence>
<feature type="region of interest" description="Disordered" evidence="2">
    <location>
        <begin position="726"/>
        <end position="757"/>
    </location>
</feature>
<feature type="region of interest" description="Disordered" evidence="2">
    <location>
        <begin position="844"/>
        <end position="876"/>
    </location>
</feature>
<dbReference type="AlphaFoldDB" id="A0A9K3IYW5"/>
<dbReference type="GO" id="GO:0003676">
    <property type="term" value="F:nucleic acid binding"/>
    <property type="evidence" value="ECO:0007669"/>
    <property type="project" value="InterPro"/>
</dbReference>
<reference evidence="4" key="1">
    <citation type="journal article" date="2017" name="Nature">
        <title>The sunflower genome provides insights into oil metabolism, flowering and Asterid evolution.</title>
        <authorList>
            <person name="Badouin H."/>
            <person name="Gouzy J."/>
            <person name="Grassa C.J."/>
            <person name="Murat F."/>
            <person name="Staton S.E."/>
            <person name="Cottret L."/>
            <person name="Lelandais-Briere C."/>
            <person name="Owens G.L."/>
            <person name="Carrere S."/>
            <person name="Mayjonade B."/>
            <person name="Legrand L."/>
            <person name="Gill N."/>
            <person name="Kane N.C."/>
            <person name="Bowers J.E."/>
            <person name="Hubner S."/>
            <person name="Bellec A."/>
            <person name="Berard A."/>
            <person name="Berges H."/>
            <person name="Blanchet N."/>
            <person name="Boniface M.C."/>
            <person name="Brunel D."/>
            <person name="Catrice O."/>
            <person name="Chaidir N."/>
            <person name="Claudel C."/>
            <person name="Donnadieu C."/>
            <person name="Faraut T."/>
            <person name="Fievet G."/>
            <person name="Helmstetter N."/>
            <person name="King M."/>
            <person name="Knapp S.J."/>
            <person name="Lai Z."/>
            <person name="Le Paslier M.C."/>
            <person name="Lippi Y."/>
            <person name="Lorenzon L."/>
            <person name="Mandel J.R."/>
            <person name="Marage G."/>
            <person name="Marchand G."/>
            <person name="Marquand E."/>
            <person name="Bret-Mestries E."/>
            <person name="Morien E."/>
            <person name="Nambeesan S."/>
            <person name="Nguyen T."/>
            <person name="Pegot-Espagnet P."/>
            <person name="Pouilly N."/>
            <person name="Raftis F."/>
            <person name="Sallet E."/>
            <person name="Schiex T."/>
            <person name="Thomas J."/>
            <person name="Vandecasteele C."/>
            <person name="Vares D."/>
            <person name="Vear F."/>
            <person name="Vautrin S."/>
            <person name="Crespi M."/>
            <person name="Mangin B."/>
            <person name="Burke J.M."/>
            <person name="Salse J."/>
            <person name="Munos S."/>
            <person name="Vincourt P."/>
            <person name="Rieseberg L.H."/>
            <person name="Langlade N.B."/>
        </authorList>
    </citation>
    <scope>NUCLEOTIDE SEQUENCE</scope>
    <source>
        <tissue evidence="4">Leaves</tissue>
    </source>
</reference>
<feature type="compositionally biased region" description="Polar residues" evidence="2">
    <location>
        <begin position="192"/>
        <end position="203"/>
    </location>
</feature>
<sequence length="948" mass="108853">MMINLLQQAVKEDIFVLLQHDENAYSIWEALKKKFEGSTEMLQSKAALLKKEFELFTCMPGETTKTLIERYCHLVRTMSQLKITKTPAEWVEKLADALPQKEWGTYLMILKNSRQFSRLSIAQFIEKLEAQDLEQQKIARMNSSTHQQDIKLYYKGNVQIAEASPKIQTAFSARNQPTPSSQGSVNSSGFSTVNPPSVQSASAGNGHSIQCNVALHLQNGQNYSEEVVKHHMGLLVTTLESYEGLIAGRIGNPMLTKEDYDQIDAEELELVDIKWALASVLRRAEKFRLVTGRTDFLDANLSNLGFDKSKVVCFRCREKGQFKRECKNQEPRGAKESSGKDDYYRKTIYQQITQQPHQQKEPQTAHGKMIEDANRKAYYGIIDQDDEKMAGGFSWDKYIPANSNVHAFIAHIVRKPEMLKEWIEVLSDEEKSEDEGSVSSENSSSETSDDEEMEQINLGKTHLSSDTFEFYFAEKLKKLKERKAAKEMKEVKVIEKIVEVEKRVEVEKIVEVTKPCLTCLESCKQCIEKDERFSELEKLKEQLLFDVKNLKKSYDVLNRHVNSLEKTNSEREKALKMMNATMMTKQKEINMYVEECAKWKKELDSEAAENERIRRLLQSYKGCDYIIDRIYPTVEGFEAFKGEETKPKKKKDTGKKQGVCYNKCPPPIWEVYSPRKPNEEELKQAVNIKLESEITDVLPDNIDVTFTASDTDHESELIKRMVDQVLDKDEESESKSESESSCQSVGISNSSEKSSKSSGKRVYSKEFLLSKSNLNDETFEVSYTLNDSDKLYFDKEFPIRGVKTDLIKKVFKLTEINISEIKDLNLNAKPKFYTSRVQQRLNKKKGYNSGSGFQKKPNQNRSYKKKGLGFTPSENYKNEKFSKTNTKFVSGTSSEEEAKSLFWKQSNQEFLAEKKKNGAYVKKETRTCFRCNEAGHIAWNCPKATDTK</sequence>
<keyword evidence="1" id="KW-0863">Zinc-finger</keyword>
<dbReference type="SMART" id="SM00343">
    <property type="entry name" value="ZnF_C2HC"/>
    <property type="match status" value="2"/>
</dbReference>
<reference evidence="4" key="2">
    <citation type="submission" date="2020-06" db="EMBL/GenBank/DDBJ databases">
        <title>Helianthus annuus Genome sequencing and assembly Release 2.</title>
        <authorList>
            <person name="Gouzy J."/>
            <person name="Langlade N."/>
            <person name="Munos S."/>
        </authorList>
    </citation>
    <scope>NUCLEOTIDE SEQUENCE</scope>
    <source>
        <tissue evidence="4">Leaves</tissue>
    </source>
</reference>